<reference evidence="2" key="1">
    <citation type="submission" date="2016-05" db="EMBL/GenBank/DDBJ databases">
        <authorList>
            <person name="Naeem Raeece"/>
        </authorList>
    </citation>
    <scope>NUCLEOTIDE SEQUENCE [LARGE SCALE GENOMIC DNA]</scope>
</reference>
<dbReference type="AlphaFoldDB" id="A0A1A8WJH7"/>
<dbReference type="EMBL" id="FLQU01001203">
    <property type="protein sequence ID" value="SBS91988.1"/>
    <property type="molecule type" value="Genomic_DNA"/>
</dbReference>
<accession>A0A1A8WJH7</accession>
<protein>
    <submittedName>
        <fullName evidence="1">Uncharacterized protein</fullName>
    </submittedName>
</protein>
<proteinExistence type="predicted"/>
<name>A0A1A8WJH7_PLAOA</name>
<evidence type="ECO:0000313" key="1">
    <source>
        <dbReference type="EMBL" id="SBS91988.1"/>
    </source>
</evidence>
<organism evidence="1 2">
    <name type="scientific">Plasmodium ovale curtisi</name>
    <dbReference type="NCBI Taxonomy" id="864141"/>
    <lineage>
        <taxon>Eukaryota</taxon>
        <taxon>Sar</taxon>
        <taxon>Alveolata</taxon>
        <taxon>Apicomplexa</taxon>
        <taxon>Aconoidasida</taxon>
        <taxon>Haemosporida</taxon>
        <taxon>Plasmodiidae</taxon>
        <taxon>Plasmodium</taxon>
        <taxon>Plasmodium (Plasmodium)</taxon>
    </lineage>
</organism>
<gene>
    <name evidence="1" type="ORF">POVCU2_0071200</name>
</gene>
<evidence type="ECO:0000313" key="2">
    <source>
        <dbReference type="Proteomes" id="UP000078560"/>
    </source>
</evidence>
<dbReference type="Proteomes" id="UP000078560">
    <property type="component" value="Unassembled WGS sequence"/>
</dbReference>
<sequence length="77" mass="9111">MEERAHKFNPNLQKINFKKVTKTNNEPKEHPIFRSTQNGKNENLRIAPYVLYISVKRVSLKTSRRGSHLRFPNVYIS</sequence>